<gene>
    <name evidence="2" type="ORF">ACFFSY_19060</name>
</gene>
<keyword evidence="1" id="KW-0472">Membrane</keyword>
<feature type="transmembrane region" description="Helical" evidence="1">
    <location>
        <begin position="93"/>
        <end position="114"/>
    </location>
</feature>
<dbReference type="EMBL" id="JBHMDO010000033">
    <property type="protein sequence ID" value="MFB9328031.1"/>
    <property type="molecule type" value="Genomic_DNA"/>
</dbReference>
<dbReference type="Pfam" id="PF11188">
    <property type="entry name" value="DUF2975"/>
    <property type="match status" value="1"/>
</dbReference>
<sequence>MSRGSTLFLKGVVVLVGIAALAGCAVALPIMASKDAAAHPETAYMRYPFLAGSYALAVPFFIAMIQAFNLLSCIERNRAFTDKAVRALKLIRYSAITICAIIVLGVLSIMLFIHDEDITPFITLGIVGMFATSIIATFAALLIKVLQHVIAFKIENDLTI</sequence>
<keyword evidence="1" id="KW-1133">Transmembrane helix</keyword>
<accession>A0ABV5KU04</accession>
<protein>
    <submittedName>
        <fullName evidence="2">DUF2975 domain-containing protein</fullName>
    </submittedName>
</protein>
<organism evidence="2 3">
    <name type="scientific">Paenibacillus aurantiacus</name>
    <dbReference type="NCBI Taxonomy" id="1936118"/>
    <lineage>
        <taxon>Bacteria</taxon>
        <taxon>Bacillati</taxon>
        <taxon>Bacillota</taxon>
        <taxon>Bacilli</taxon>
        <taxon>Bacillales</taxon>
        <taxon>Paenibacillaceae</taxon>
        <taxon>Paenibacillus</taxon>
    </lineage>
</organism>
<evidence type="ECO:0000313" key="2">
    <source>
        <dbReference type="EMBL" id="MFB9328031.1"/>
    </source>
</evidence>
<dbReference type="PROSITE" id="PS51257">
    <property type="entry name" value="PROKAR_LIPOPROTEIN"/>
    <property type="match status" value="1"/>
</dbReference>
<feature type="transmembrane region" description="Helical" evidence="1">
    <location>
        <begin position="51"/>
        <end position="72"/>
    </location>
</feature>
<reference evidence="2 3" key="1">
    <citation type="submission" date="2024-09" db="EMBL/GenBank/DDBJ databases">
        <authorList>
            <person name="Sun Q."/>
            <person name="Mori K."/>
        </authorList>
    </citation>
    <scope>NUCLEOTIDE SEQUENCE [LARGE SCALE GENOMIC DNA]</scope>
    <source>
        <strain evidence="2 3">TISTR 2452</strain>
    </source>
</reference>
<proteinExistence type="predicted"/>
<keyword evidence="1" id="KW-0812">Transmembrane</keyword>
<dbReference type="InterPro" id="IPR021354">
    <property type="entry name" value="DUF2975"/>
</dbReference>
<comment type="caution">
    <text evidence="2">The sequence shown here is derived from an EMBL/GenBank/DDBJ whole genome shotgun (WGS) entry which is preliminary data.</text>
</comment>
<name>A0ABV5KU04_9BACL</name>
<evidence type="ECO:0000313" key="3">
    <source>
        <dbReference type="Proteomes" id="UP001589747"/>
    </source>
</evidence>
<dbReference type="RefSeq" id="WP_377496952.1">
    <property type="nucleotide sequence ID" value="NZ_JBHMDO010000033.1"/>
</dbReference>
<feature type="transmembrane region" description="Helical" evidence="1">
    <location>
        <begin position="7"/>
        <end position="31"/>
    </location>
</feature>
<dbReference type="Proteomes" id="UP001589747">
    <property type="component" value="Unassembled WGS sequence"/>
</dbReference>
<evidence type="ECO:0000256" key="1">
    <source>
        <dbReference type="SAM" id="Phobius"/>
    </source>
</evidence>
<keyword evidence="3" id="KW-1185">Reference proteome</keyword>
<feature type="transmembrane region" description="Helical" evidence="1">
    <location>
        <begin position="120"/>
        <end position="143"/>
    </location>
</feature>